<dbReference type="PRINTS" id="PR00139">
    <property type="entry name" value="ASNGLNASE"/>
</dbReference>
<dbReference type="Gene3D" id="3.40.50.40">
    <property type="match status" value="1"/>
</dbReference>
<dbReference type="Pfam" id="PF17763">
    <property type="entry name" value="Asparaginase_C"/>
    <property type="match status" value="1"/>
</dbReference>
<feature type="active site" evidence="3">
    <location>
        <position position="11"/>
    </location>
</feature>
<dbReference type="Proteomes" id="UP001549691">
    <property type="component" value="Unassembled WGS sequence"/>
</dbReference>
<comment type="similarity">
    <text evidence="1">Belongs to the asparaginase 1 family.</text>
</comment>
<feature type="domain" description="L-asparaginase N-terminal" evidence="5">
    <location>
        <begin position="2"/>
        <end position="185"/>
    </location>
</feature>
<evidence type="ECO:0000313" key="7">
    <source>
        <dbReference type="EMBL" id="MET7013046.1"/>
    </source>
</evidence>
<dbReference type="InterPro" id="IPR006034">
    <property type="entry name" value="Asparaginase/glutaminase-like"/>
</dbReference>
<keyword evidence="2" id="KW-0378">Hydrolase</keyword>
<dbReference type="RefSeq" id="WP_354599508.1">
    <property type="nucleotide sequence ID" value="NZ_JBEWZI010000002.1"/>
</dbReference>
<dbReference type="PROSITE" id="PS00144">
    <property type="entry name" value="ASN_GLN_ASE_1"/>
    <property type="match status" value="1"/>
</dbReference>
<dbReference type="InterPro" id="IPR004550">
    <property type="entry name" value="AsnASE_II"/>
</dbReference>
<proteinExistence type="inferred from homology"/>
<dbReference type="EMBL" id="JBEWZI010000002">
    <property type="protein sequence ID" value="MET7013046.1"/>
    <property type="molecule type" value="Genomic_DNA"/>
</dbReference>
<evidence type="ECO:0000256" key="3">
    <source>
        <dbReference type="PROSITE-ProRule" id="PRU10099"/>
    </source>
</evidence>
<dbReference type="Gene3D" id="3.40.50.1170">
    <property type="entry name" value="L-asparaginase, N-terminal domain"/>
    <property type="match status" value="1"/>
</dbReference>
<accession>A0ABV2TGJ9</accession>
<dbReference type="InterPro" id="IPR037152">
    <property type="entry name" value="L-asparaginase_N_sf"/>
</dbReference>
<dbReference type="CDD" id="cd08964">
    <property type="entry name" value="L-asparaginase_II"/>
    <property type="match status" value="1"/>
</dbReference>
<evidence type="ECO:0000259" key="6">
    <source>
        <dbReference type="Pfam" id="PF17763"/>
    </source>
</evidence>
<evidence type="ECO:0000313" key="8">
    <source>
        <dbReference type="Proteomes" id="UP001549691"/>
    </source>
</evidence>
<evidence type="ECO:0000256" key="2">
    <source>
        <dbReference type="ARBA" id="ARBA00022801"/>
    </source>
</evidence>
<evidence type="ECO:0000256" key="4">
    <source>
        <dbReference type="PROSITE-ProRule" id="PRU10100"/>
    </source>
</evidence>
<dbReference type="InterPro" id="IPR027474">
    <property type="entry name" value="L-asparaginase_N"/>
</dbReference>
<reference evidence="7 8" key="1">
    <citation type="submission" date="2024-07" db="EMBL/GenBank/DDBJ databases">
        <title>Uliginosibacterium flavum JJ3220;KACC:17644.</title>
        <authorList>
            <person name="Kim M.K."/>
        </authorList>
    </citation>
    <scope>NUCLEOTIDE SEQUENCE [LARGE SCALE GENOMIC DNA]</scope>
    <source>
        <strain evidence="7 8">KACC:17644</strain>
    </source>
</reference>
<name>A0ABV2TGJ9_9RHOO</name>
<dbReference type="InterPro" id="IPR036152">
    <property type="entry name" value="Asp/glu_Ase-like_sf"/>
</dbReference>
<sequence length="322" mass="33126">MRLALIATGGTIAGTGSDQHYTAATLDAETLLGAVPRLRELADWHVEQPFALDSRDITPAHWLQLAVRVQIQIDDPAIDGIVITHGTDTLEETAFGLHLLLPTGKPVVLTAAMRPASSAAADGPRNLLQAACVALSPAARNQGVLVVANGAIIAARDATKTHTQAIDALQSRAGHTSAGKVFEEAVSISLSSQAARSALLHAADEASLPRIDILYASAGANPDLIEACVTAGARGIVLALSGQGSIPASWRSSIAKAIGQGVHIVRASRIAAGGVWPECNESDSATGCIAAGELSPQQARVLLLLALAAGQAGRVRELFARL</sequence>
<protein>
    <submittedName>
        <fullName evidence="7">Asparaginase</fullName>
    </submittedName>
</protein>
<dbReference type="PIRSF" id="PIRSF500176">
    <property type="entry name" value="L_ASNase"/>
    <property type="match status" value="1"/>
</dbReference>
<dbReference type="SMART" id="SM00870">
    <property type="entry name" value="Asparaginase"/>
    <property type="match status" value="1"/>
</dbReference>
<feature type="domain" description="Asparaginase/glutaminase C-terminal" evidence="6">
    <location>
        <begin position="210"/>
        <end position="312"/>
    </location>
</feature>
<evidence type="ECO:0000259" key="5">
    <source>
        <dbReference type="Pfam" id="PF00710"/>
    </source>
</evidence>
<evidence type="ECO:0000256" key="1">
    <source>
        <dbReference type="ARBA" id="ARBA00010518"/>
    </source>
</evidence>
<dbReference type="PIRSF" id="PIRSF001220">
    <property type="entry name" value="L-ASNase_gatD"/>
    <property type="match status" value="1"/>
</dbReference>
<dbReference type="PROSITE" id="PS51732">
    <property type="entry name" value="ASN_GLN_ASE_3"/>
    <property type="match status" value="1"/>
</dbReference>
<dbReference type="PROSITE" id="PS00917">
    <property type="entry name" value="ASN_GLN_ASE_2"/>
    <property type="match status" value="1"/>
</dbReference>
<gene>
    <name evidence="7" type="ORF">ABXR19_02515</name>
</gene>
<dbReference type="SUPFAM" id="SSF53774">
    <property type="entry name" value="Glutaminase/Asparaginase"/>
    <property type="match status" value="1"/>
</dbReference>
<dbReference type="SFLD" id="SFLDS00057">
    <property type="entry name" value="Glutaminase/Asparaginase"/>
    <property type="match status" value="1"/>
</dbReference>
<dbReference type="InterPro" id="IPR027475">
    <property type="entry name" value="Asparaginase/glutaminase_AS2"/>
</dbReference>
<comment type="caution">
    <text evidence="7">The sequence shown here is derived from an EMBL/GenBank/DDBJ whole genome shotgun (WGS) entry which is preliminary data.</text>
</comment>
<dbReference type="InterPro" id="IPR040919">
    <property type="entry name" value="Asparaginase_C"/>
</dbReference>
<dbReference type="InterPro" id="IPR027473">
    <property type="entry name" value="L-asparaginase_C"/>
</dbReference>
<organism evidence="7 8">
    <name type="scientific">Uliginosibacterium flavum</name>
    <dbReference type="NCBI Taxonomy" id="1396831"/>
    <lineage>
        <taxon>Bacteria</taxon>
        <taxon>Pseudomonadati</taxon>
        <taxon>Pseudomonadota</taxon>
        <taxon>Betaproteobacteria</taxon>
        <taxon>Rhodocyclales</taxon>
        <taxon>Zoogloeaceae</taxon>
        <taxon>Uliginosibacterium</taxon>
    </lineage>
</organism>
<keyword evidence="8" id="KW-1185">Reference proteome</keyword>
<feature type="active site" evidence="4">
    <location>
        <position position="87"/>
    </location>
</feature>
<dbReference type="InterPro" id="IPR020827">
    <property type="entry name" value="Asparaginase/glutaminase_AS1"/>
</dbReference>
<dbReference type="Pfam" id="PF00710">
    <property type="entry name" value="Asparaginase"/>
    <property type="match status" value="1"/>
</dbReference>
<dbReference type="PANTHER" id="PTHR11707:SF28">
    <property type="entry name" value="60 KDA LYSOPHOSPHOLIPASE"/>
    <property type="match status" value="1"/>
</dbReference>
<dbReference type="PANTHER" id="PTHR11707">
    <property type="entry name" value="L-ASPARAGINASE"/>
    <property type="match status" value="1"/>
</dbReference>